<gene>
    <name evidence="6" type="ORF">OINT_2000492</name>
</gene>
<name>C4WN32_9HYPH</name>
<dbReference type="InterPro" id="IPR028082">
    <property type="entry name" value="Peripla_BP_I"/>
</dbReference>
<dbReference type="EMBL" id="ACQA01000002">
    <property type="protein sequence ID" value="EEQ93344.1"/>
    <property type="molecule type" value="Genomic_DNA"/>
</dbReference>
<evidence type="ECO:0000259" key="5">
    <source>
        <dbReference type="Pfam" id="PF13407"/>
    </source>
</evidence>
<keyword evidence="3" id="KW-0732">Signal</keyword>
<feature type="region of interest" description="Disordered" evidence="4">
    <location>
        <begin position="1"/>
        <end position="21"/>
    </location>
</feature>
<dbReference type="Proteomes" id="UP000004386">
    <property type="component" value="Unassembled WGS sequence"/>
</dbReference>
<comment type="similarity">
    <text evidence="2">Belongs to the bacterial solute-binding protein 2 family.</text>
</comment>
<evidence type="ECO:0000256" key="1">
    <source>
        <dbReference type="ARBA" id="ARBA00004196"/>
    </source>
</evidence>
<reference evidence="6 7" key="1">
    <citation type="submission" date="2009-05" db="EMBL/GenBank/DDBJ databases">
        <authorList>
            <person name="Setubal J.C."/>
            <person name="Boyle S."/>
            <person name="Crasta O.R."/>
            <person name="Gillespie J.J."/>
            <person name="Kenyon R.W."/>
            <person name="Lu J."/>
            <person name="Mane S."/>
            <person name="Nagrani S."/>
            <person name="Shallom J.M."/>
            <person name="Shallom S."/>
            <person name="Shukla M."/>
            <person name="Snyder E.E."/>
            <person name="Sobral B.W."/>
            <person name="Wattam A.R."/>
            <person name="Will R."/>
            <person name="Williams K."/>
            <person name="Yoo H."/>
            <person name="Munk C."/>
            <person name="Tapia R."/>
            <person name="Green L."/>
            <person name="Rogers Y."/>
            <person name="Detter J.C."/>
            <person name="Bruce D."/>
            <person name="Brettin T.S."/>
            <person name="Tsolis R."/>
        </authorList>
    </citation>
    <scope>NUCLEOTIDE SEQUENCE [LARGE SCALE GENOMIC DNA]</scope>
    <source>
        <strain evidence="6 7">LMG 3301</strain>
    </source>
</reference>
<dbReference type="HOGENOM" id="CLU_037628_3_2_5"/>
<comment type="caution">
    <text evidence="6">The sequence shown here is derived from an EMBL/GenBank/DDBJ whole genome shotgun (WGS) entry which is preliminary data.</text>
</comment>
<evidence type="ECO:0000256" key="4">
    <source>
        <dbReference type="SAM" id="MobiDB-lite"/>
    </source>
</evidence>
<evidence type="ECO:0000256" key="2">
    <source>
        <dbReference type="ARBA" id="ARBA00007639"/>
    </source>
</evidence>
<proteinExistence type="inferred from homology"/>
<dbReference type="PANTHER" id="PTHR46847">
    <property type="entry name" value="D-ALLOSE-BINDING PERIPLASMIC PROTEIN-RELATED"/>
    <property type="match status" value="1"/>
</dbReference>
<accession>C4WN32</accession>
<comment type="subcellular location">
    <subcellularLocation>
        <location evidence="1">Cell envelope</location>
    </subcellularLocation>
</comment>
<dbReference type="SUPFAM" id="SSF53822">
    <property type="entry name" value="Periplasmic binding protein-like I"/>
    <property type="match status" value="1"/>
</dbReference>
<dbReference type="GO" id="GO:0030313">
    <property type="term" value="C:cell envelope"/>
    <property type="evidence" value="ECO:0007669"/>
    <property type="project" value="UniProtKB-SubCell"/>
</dbReference>
<feature type="domain" description="Periplasmic binding protein" evidence="5">
    <location>
        <begin position="56"/>
        <end position="286"/>
    </location>
</feature>
<dbReference type="GO" id="GO:0030246">
    <property type="term" value="F:carbohydrate binding"/>
    <property type="evidence" value="ECO:0007669"/>
    <property type="project" value="UniProtKB-ARBA"/>
</dbReference>
<dbReference type="InterPro" id="IPR025997">
    <property type="entry name" value="SBP_2_dom"/>
</dbReference>
<evidence type="ECO:0000256" key="3">
    <source>
        <dbReference type="ARBA" id="ARBA00022729"/>
    </source>
</evidence>
<organism evidence="6 7">
    <name type="scientific">Brucella intermedia LMG 3301</name>
    <dbReference type="NCBI Taxonomy" id="641118"/>
    <lineage>
        <taxon>Bacteria</taxon>
        <taxon>Pseudomonadati</taxon>
        <taxon>Pseudomonadota</taxon>
        <taxon>Alphaproteobacteria</taxon>
        <taxon>Hyphomicrobiales</taxon>
        <taxon>Brucellaceae</taxon>
        <taxon>Brucella/Ochrobactrum group</taxon>
        <taxon>Brucella</taxon>
    </lineage>
</organism>
<protein>
    <submittedName>
        <fullName evidence="6">Ribose ABC transporter, periplasmic D-ribose-binding protein</fullName>
    </submittedName>
</protein>
<evidence type="ECO:0000313" key="7">
    <source>
        <dbReference type="Proteomes" id="UP000004386"/>
    </source>
</evidence>
<sequence length="343" mass="37001">MAGLVGRFQPERNESPAFTGRKTMRGNLMKLAFAALTAGALAFGGAASAQDKKVTIGVSIPAADHGWTAGVVYHAERVAKLLMEEHPGLNVIVKTSPDAASQANALQDLAVQGLDGLVVLPTDPDPLVNAIKEIKDKGTFVALVDRAPSSNDNTIRDLYVAGNNPALGQVAGEYIKKTTPDAQVVVIRGLPIPIDQQRQDGFDKGIEGSNVKVLDRQYGNWNRDDAFRVMQDFLTKYPKIDVVWAQDDDMLVGVLEAIKQANRSDIQYVVGGAGSKDMIKKVMDGDKLVPVDVLYPPAMVSTAMQLAAGHFYDQIPVSGNYILDATLVTKDNAKDFYFPDSPF</sequence>
<dbReference type="Gene3D" id="3.40.50.2300">
    <property type="match status" value="2"/>
</dbReference>
<dbReference type="Pfam" id="PF13407">
    <property type="entry name" value="Peripla_BP_4"/>
    <property type="match status" value="1"/>
</dbReference>
<evidence type="ECO:0000313" key="6">
    <source>
        <dbReference type="EMBL" id="EEQ93344.1"/>
    </source>
</evidence>
<dbReference type="AlphaFoldDB" id="C4WN32"/>
<dbReference type="PANTHER" id="PTHR46847:SF3">
    <property type="entry name" value="GALACTOFURANOSE-BINDING PROTEIN YTFQ"/>
    <property type="match status" value="1"/>
</dbReference>